<accession>A0A7C8N4H7</accession>
<feature type="signal peptide" evidence="1">
    <location>
        <begin position="1"/>
        <end position="23"/>
    </location>
</feature>
<dbReference type="Proteomes" id="UP000481858">
    <property type="component" value="Unassembled WGS sequence"/>
</dbReference>
<dbReference type="OrthoDB" id="3515453at2759"/>
<keyword evidence="1" id="KW-0732">Signal</keyword>
<sequence length="216" mass="23830">MKAPATCLYGLVAAAISTAQVTGDPDGINDFKSDGPFALQVKGQALNSSIAGYVYALPTFGTQWLLQYEPGNCPRADNSSFQFYFNYTGEMKSQETDIGFFVTDYTVEETNEFGLKGKAVSLQFDLNTNIGLPIMGIATAVLTGFNAENKTFLTHYMDDSTAAPGKRPPYKDYRYYNWAVCWQAFSNVYAPILSWVTTGRPHNPTCELVDLVKVNL</sequence>
<dbReference type="EMBL" id="WUBL01000090">
    <property type="protein sequence ID" value="KAF2966377.1"/>
    <property type="molecule type" value="Genomic_DNA"/>
</dbReference>
<dbReference type="AlphaFoldDB" id="A0A7C8N4H7"/>
<feature type="chain" id="PRO_5028912726" evidence="1">
    <location>
        <begin position="24"/>
        <end position="216"/>
    </location>
</feature>
<evidence type="ECO:0000256" key="1">
    <source>
        <dbReference type="SAM" id="SignalP"/>
    </source>
</evidence>
<keyword evidence="3" id="KW-1185">Reference proteome</keyword>
<gene>
    <name evidence="2" type="ORF">GQX73_g7174</name>
</gene>
<evidence type="ECO:0000313" key="3">
    <source>
        <dbReference type="Proteomes" id="UP000481858"/>
    </source>
</evidence>
<protein>
    <submittedName>
        <fullName evidence="2">Uncharacterized protein</fullName>
    </submittedName>
</protein>
<evidence type="ECO:0000313" key="2">
    <source>
        <dbReference type="EMBL" id="KAF2966377.1"/>
    </source>
</evidence>
<comment type="caution">
    <text evidence="2">The sequence shown here is derived from an EMBL/GenBank/DDBJ whole genome shotgun (WGS) entry which is preliminary data.</text>
</comment>
<name>A0A7C8N4H7_9PEZI</name>
<dbReference type="InParanoid" id="A0A7C8N4H7"/>
<organism evidence="2 3">
    <name type="scientific">Xylaria multiplex</name>
    <dbReference type="NCBI Taxonomy" id="323545"/>
    <lineage>
        <taxon>Eukaryota</taxon>
        <taxon>Fungi</taxon>
        <taxon>Dikarya</taxon>
        <taxon>Ascomycota</taxon>
        <taxon>Pezizomycotina</taxon>
        <taxon>Sordariomycetes</taxon>
        <taxon>Xylariomycetidae</taxon>
        <taxon>Xylariales</taxon>
        <taxon>Xylariaceae</taxon>
        <taxon>Xylaria</taxon>
    </lineage>
</organism>
<proteinExistence type="predicted"/>
<reference evidence="2 3" key="1">
    <citation type="submission" date="2019-12" db="EMBL/GenBank/DDBJ databases">
        <title>Draft genome sequence of the ascomycete Xylaria multiplex DSM 110363.</title>
        <authorList>
            <person name="Buettner E."/>
            <person name="Kellner H."/>
        </authorList>
    </citation>
    <scope>NUCLEOTIDE SEQUENCE [LARGE SCALE GENOMIC DNA]</scope>
    <source>
        <strain evidence="2 3">DSM 110363</strain>
    </source>
</reference>